<keyword evidence="1" id="KW-1133">Transmembrane helix</keyword>
<feature type="transmembrane region" description="Helical" evidence="1">
    <location>
        <begin position="347"/>
        <end position="369"/>
    </location>
</feature>
<evidence type="ECO:0008006" key="4">
    <source>
        <dbReference type="Google" id="ProtNLM"/>
    </source>
</evidence>
<protein>
    <recommendedName>
        <fullName evidence="4">YibE/F family protein</fullName>
    </recommendedName>
</protein>
<evidence type="ECO:0000313" key="2">
    <source>
        <dbReference type="EMBL" id="OGC14126.1"/>
    </source>
</evidence>
<accession>A0A1F4S109</accession>
<feature type="transmembrane region" description="Helical" evidence="1">
    <location>
        <begin position="151"/>
        <end position="169"/>
    </location>
</feature>
<keyword evidence="1" id="KW-0812">Transmembrane</keyword>
<sequence>MKYINKNFKIIILASIFLMFASFALPLTKENYVKGKVLEVQTESPGDLGVEYKQALQNITIKITSGKNKGKVLSIEHASSGSMMGRDMVLKKGDRVVLYADEEPSLAESSNGEPIFHVADYVRDVPIYLLAFLYMALLVILGGLKGLKSLFSLILTISIIFFVLFPLTFLGYSPLWISVLISAVVSFIVFIIIAGRNTKGLSATMGTIFGVTMAGIIAYVVGKMAYLTGLSSEESKILLYSMNLKIDYEGLLFGSILIGALGAVMDTSMSIASAIDEVRKVHPEANFKNLFNAGMNVGRDTMGTMSNTLILAYTGSALPLLLLLVMNNISLTKILNLEMIAEEVVRAFAGSIGLVICIPITAFISAAMYTRKPRILSDSVPQEWMKRGL</sequence>
<dbReference type="PANTHER" id="PTHR41771:SF1">
    <property type="entry name" value="MEMBRANE PROTEIN"/>
    <property type="match status" value="1"/>
</dbReference>
<feature type="transmembrane region" description="Helical" evidence="1">
    <location>
        <begin position="175"/>
        <end position="195"/>
    </location>
</feature>
<dbReference type="Proteomes" id="UP000177905">
    <property type="component" value="Unassembled WGS sequence"/>
</dbReference>
<keyword evidence="1" id="KW-0472">Membrane</keyword>
<dbReference type="PANTHER" id="PTHR41771">
    <property type="entry name" value="MEMBRANE PROTEIN-RELATED"/>
    <property type="match status" value="1"/>
</dbReference>
<gene>
    <name evidence="2" type="ORF">A2290_06315</name>
</gene>
<dbReference type="InterPro" id="IPR012507">
    <property type="entry name" value="YibE_F"/>
</dbReference>
<comment type="caution">
    <text evidence="2">The sequence shown here is derived from an EMBL/GenBank/DDBJ whole genome shotgun (WGS) entry which is preliminary data.</text>
</comment>
<feature type="transmembrane region" description="Helical" evidence="1">
    <location>
        <begin position="207"/>
        <end position="226"/>
    </location>
</feature>
<feature type="transmembrane region" description="Helical" evidence="1">
    <location>
        <begin position="125"/>
        <end position="144"/>
    </location>
</feature>
<evidence type="ECO:0000313" key="3">
    <source>
        <dbReference type="Proteomes" id="UP000177905"/>
    </source>
</evidence>
<name>A0A1F4S109_UNCSA</name>
<dbReference type="Pfam" id="PF07907">
    <property type="entry name" value="YibE_F"/>
    <property type="match status" value="1"/>
</dbReference>
<feature type="transmembrane region" description="Helical" evidence="1">
    <location>
        <begin position="246"/>
        <end position="265"/>
    </location>
</feature>
<reference evidence="2 3" key="1">
    <citation type="journal article" date="2016" name="Nat. Commun.">
        <title>Thousands of microbial genomes shed light on interconnected biogeochemical processes in an aquifer system.</title>
        <authorList>
            <person name="Anantharaman K."/>
            <person name="Brown C.T."/>
            <person name="Hug L.A."/>
            <person name="Sharon I."/>
            <person name="Castelle C.J."/>
            <person name="Probst A.J."/>
            <person name="Thomas B.C."/>
            <person name="Singh A."/>
            <person name="Wilkins M.J."/>
            <person name="Karaoz U."/>
            <person name="Brodie E.L."/>
            <person name="Williams K.H."/>
            <person name="Hubbard S.S."/>
            <person name="Banfield J.F."/>
        </authorList>
    </citation>
    <scope>NUCLEOTIDE SEQUENCE [LARGE SCALE GENOMIC DNA]</scope>
</reference>
<dbReference type="AlphaFoldDB" id="A0A1F4S109"/>
<proteinExistence type="predicted"/>
<organism evidence="2 3">
    <name type="scientific">candidate division WOR-1 bacterium RIFOXYB2_FULL_36_35</name>
    <dbReference type="NCBI Taxonomy" id="1802578"/>
    <lineage>
        <taxon>Bacteria</taxon>
        <taxon>Bacillati</taxon>
        <taxon>Saganbacteria</taxon>
    </lineage>
</organism>
<evidence type="ECO:0000256" key="1">
    <source>
        <dbReference type="SAM" id="Phobius"/>
    </source>
</evidence>
<feature type="transmembrane region" description="Helical" evidence="1">
    <location>
        <begin position="309"/>
        <end position="327"/>
    </location>
</feature>
<dbReference type="EMBL" id="MEUA01000041">
    <property type="protein sequence ID" value="OGC14126.1"/>
    <property type="molecule type" value="Genomic_DNA"/>
</dbReference>